<keyword evidence="1" id="KW-0812">Transmembrane</keyword>
<dbReference type="Proteomes" id="UP001221208">
    <property type="component" value="Unassembled WGS sequence"/>
</dbReference>
<keyword evidence="1" id="KW-0472">Membrane</keyword>
<evidence type="ECO:0000313" key="2">
    <source>
        <dbReference type="EMBL" id="MDC8757568.1"/>
    </source>
</evidence>
<gene>
    <name evidence="2" type="ORF">OIK44_08215</name>
</gene>
<dbReference type="RefSeq" id="WP_273670239.1">
    <property type="nucleotide sequence ID" value="NZ_JAQQXR010000002.1"/>
</dbReference>
<organism evidence="2 3">
    <name type="scientific">Janthinobacterium fluminis</name>
    <dbReference type="NCBI Taxonomy" id="2987524"/>
    <lineage>
        <taxon>Bacteria</taxon>
        <taxon>Pseudomonadati</taxon>
        <taxon>Pseudomonadota</taxon>
        <taxon>Betaproteobacteria</taxon>
        <taxon>Burkholderiales</taxon>
        <taxon>Oxalobacteraceae</taxon>
        <taxon>Janthinobacterium</taxon>
    </lineage>
</organism>
<dbReference type="EMBL" id="JAQQXR010000002">
    <property type="protein sequence ID" value="MDC8757568.1"/>
    <property type="molecule type" value="Genomic_DNA"/>
</dbReference>
<protein>
    <submittedName>
        <fullName evidence="2">DUF2244 domain-containing protein</fullName>
    </submittedName>
</protein>
<keyword evidence="1" id="KW-1133">Transmembrane helix</keyword>
<accession>A0ABT5JXV2</accession>
<sequence>MPRDAAMHQPEWLLKRNCSLSPRQLGMAYGVLCLLSFAIAAAFALSGYWYVPVFSIVEMGAVACAMLYYARHAADYEHIALRDNCLLIEQVRAGQMRQTRLDPYWTRIGEPRRDNALIRLEARGVAVEVGRFVTDARRRQVARELQHYLPGSRLR</sequence>
<dbReference type="InterPro" id="IPR019253">
    <property type="entry name" value="DUF2244_TM"/>
</dbReference>
<feature type="transmembrane region" description="Helical" evidence="1">
    <location>
        <begin position="49"/>
        <end position="70"/>
    </location>
</feature>
<evidence type="ECO:0000313" key="3">
    <source>
        <dbReference type="Proteomes" id="UP001221208"/>
    </source>
</evidence>
<evidence type="ECO:0000256" key="1">
    <source>
        <dbReference type="SAM" id="Phobius"/>
    </source>
</evidence>
<proteinExistence type="predicted"/>
<feature type="transmembrane region" description="Helical" evidence="1">
    <location>
        <begin position="25"/>
        <end position="43"/>
    </location>
</feature>
<reference evidence="2 3" key="1">
    <citation type="submission" date="2022-10" db="EMBL/GenBank/DDBJ databases">
        <title>Janthinobacterium sp. hw3 Genome sequencing.</title>
        <authorList>
            <person name="Park S."/>
        </authorList>
    </citation>
    <scope>NUCLEOTIDE SEQUENCE [LARGE SCALE GENOMIC DNA]</scope>
    <source>
        <strain evidence="3">hw3</strain>
    </source>
</reference>
<name>A0ABT5JXV2_9BURK</name>
<keyword evidence="3" id="KW-1185">Reference proteome</keyword>
<comment type="caution">
    <text evidence="2">The sequence shown here is derived from an EMBL/GenBank/DDBJ whole genome shotgun (WGS) entry which is preliminary data.</text>
</comment>
<dbReference type="Pfam" id="PF10003">
    <property type="entry name" value="DUF2244"/>
    <property type="match status" value="1"/>
</dbReference>